<dbReference type="Proteomes" id="UP000610456">
    <property type="component" value="Unassembled WGS sequence"/>
</dbReference>
<proteinExistence type="predicted"/>
<accession>A0A918S8B2</accession>
<evidence type="ECO:0000313" key="3">
    <source>
        <dbReference type="Proteomes" id="UP000610456"/>
    </source>
</evidence>
<dbReference type="RefSeq" id="WP_189602960.1">
    <property type="nucleotide sequence ID" value="NZ_BMXB01000001.1"/>
</dbReference>
<gene>
    <name evidence="2" type="ORF">GCM10007103_04010</name>
</gene>
<protein>
    <submittedName>
        <fullName evidence="2">Uncharacterized protein</fullName>
    </submittedName>
</protein>
<keyword evidence="1" id="KW-0472">Membrane</keyword>
<reference evidence="2" key="2">
    <citation type="submission" date="2020-09" db="EMBL/GenBank/DDBJ databases">
        <authorList>
            <person name="Sun Q."/>
            <person name="Kim S."/>
        </authorList>
    </citation>
    <scope>NUCLEOTIDE SEQUENCE</scope>
    <source>
        <strain evidence="2">KCTC 12719</strain>
    </source>
</reference>
<keyword evidence="3" id="KW-1185">Reference proteome</keyword>
<reference evidence="2" key="1">
    <citation type="journal article" date="2014" name="Int. J. Syst. Evol. Microbiol.">
        <title>Complete genome sequence of Corynebacterium casei LMG S-19264T (=DSM 44701T), isolated from a smear-ripened cheese.</title>
        <authorList>
            <consortium name="US DOE Joint Genome Institute (JGI-PGF)"/>
            <person name="Walter F."/>
            <person name="Albersmeier A."/>
            <person name="Kalinowski J."/>
            <person name="Ruckert C."/>
        </authorList>
    </citation>
    <scope>NUCLEOTIDE SEQUENCE</scope>
    <source>
        <strain evidence="2">KCTC 12719</strain>
    </source>
</reference>
<sequence length="108" mass="13490">MFVVVNKYILAKGFDGIVLWPFIVVKRKELKDDPVFMNHERIHVKQQQELLIIFFFLWYVLEYFVRLIKYRDAYKAYSKICFEREAYSHEDDPEYMERRSFWNFLKFL</sequence>
<keyword evidence="1" id="KW-0812">Transmembrane</keyword>
<dbReference type="EMBL" id="BMXB01000001">
    <property type="protein sequence ID" value="GHA25951.1"/>
    <property type="molecule type" value="Genomic_DNA"/>
</dbReference>
<feature type="transmembrane region" description="Helical" evidence="1">
    <location>
        <begin position="50"/>
        <end position="68"/>
    </location>
</feature>
<dbReference type="AlphaFoldDB" id="A0A918S8B2"/>
<comment type="caution">
    <text evidence="2">The sequence shown here is derived from an EMBL/GenBank/DDBJ whole genome shotgun (WGS) entry which is preliminary data.</text>
</comment>
<evidence type="ECO:0000256" key="1">
    <source>
        <dbReference type="SAM" id="Phobius"/>
    </source>
</evidence>
<keyword evidence="1" id="KW-1133">Transmembrane helix</keyword>
<organism evidence="2 3">
    <name type="scientific">Salinimicrobium marinum</name>
    <dbReference type="NCBI Taxonomy" id="680283"/>
    <lineage>
        <taxon>Bacteria</taxon>
        <taxon>Pseudomonadati</taxon>
        <taxon>Bacteroidota</taxon>
        <taxon>Flavobacteriia</taxon>
        <taxon>Flavobacteriales</taxon>
        <taxon>Flavobacteriaceae</taxon>
        <taxon>Salinimicrobium</taxon>
    </lineage>
</organism>
<evidence type="ECO:0000313" key="2">
    <source>
        <dbReference type="EMBL" id="GHA25951.1"/>
    </source>
</evidence>
<name>A0A918S8B2_9FLAO</name>